<keyword evidence="2" id="KW-1185">Reference proteome</keyword>
<organism evidence="1 2">
    <name type="scientific">Jatropha curcas</name>
    <name type="common">Barbados nut</name>
    <dbReference type="NCBI Taxonomy" id="180498"/>
    <lineage>
        <taxon>Eukaryota</taxon>
        <taxon>Viridiplantae</taxon>
        <taxon>Streptophyta</taxon>
        <taxon>Embryophyta</taxon>
        <taxon>Tracheophyta</taxon>
        <taxon>Spermatophyta</taxon>
        <taxon>Magnoliopsida</taxon>
        <taxon>eudicotyledons</taxon>
        <taxon>Gunneridae</taxon>
        <taxon>Pentapetalae</taxon>
        <taxon>rosids</taxon>
        <taxon>fabids</taxon>
        <taxon>Malpighiales</taxon>
        <taxon>Euphorbiaceae</taxon>
        <taxon>Crotonoideae</taxon>
        <taxon>Jatropheae</taxon>
        <taxon>Jatropha</taxon>
    </lineage>
</organism>
<gene>
    <name evidence="1" type="ORF">JCGZ_14900</name>
</gene>
<dbReference type="EMBL" id="KK914586">
    <property type="protein sequence ID" value="KDP32256.1"/>
    <property type="molecule type" value="Genomic_DNA"/>
</dbReference>
<dbReference type="AlphaFoldDB" id="A0A067K7R7"/>
<evidence type="ECO:0000313" key="1">
    <source>
        <dbReference type="EMBL" id="KDP32256.1"/>
    </source>
</evidence>
<dbReference type="Proteomes" id="UP000027138">
    <property type="component" value="Unassembled WGS sequence"/>
</dbReference>
<reference evidence="1 2" key="1">
    <citation type="journal article" date="2014" name="PLoS ONE">
        <title>Global Analysis of Gene Expression Profiles in Physic Nut (Jatropha curcas L.) Seedlings Exposed to Salt Stress.</title>
        <authorList>
            <person name="Zhang L."/>
            <person name="Zhang C."/>
            <person name="Wu P."/>
            <person name="Chen Y."/>
            <person name="Li M."/>
            <person name="Jiang H."/>
            <person name="Wu G."/>
        </authorList>
    </citation>
    <scope>NUCLEOTIDE SEQUENCE [LARGE SCALE GENOMIC DNA]</scope>
    <source>
        <strain evidence="2">cv. GZQX0401</strain>
        <tissue evidence="1">Young leaves</tissue>
    </source>
</reference>
<accession>A0A067K7R7</accession>
<proteinExistence type="predicted"/>
<name>A0A067K7R7_JATCU</name>
<protein>
    <submittedName>
        <fullName evidence="1">Uncharacterized protein</fullName>
    </submittedName>
</protein>
<sequence length="117" mass="13170">MQLFYEEQSRDGNLPFILELSNSHITQLFYEEQSRDGTFVIALEIGIVASRGCSMKNSRVTELLATGVLELSNSRVTQLFYEEQSRDGTFVIALEIRIVASRGCSMKNSRVTELLAT</sequence>
<evidence type="ECO:0000313" key="2">
    <source>
        <dbReference type="Proteomes" id="UP000027138"/>
    </source>
</evidence>